<protein>
    <submittedName>
        <fullName evidence="3">Glycosyltransferase family 9 protein</fullName>
    </submittedName>
</protein>
<sequence>MKILVIRRDNIGDLILTTPLISALSRHFGGKVDVLVNTYNQSVLENNPHIGTVHLYSKLHHRQHGQSALGVILHRIKTSLSIRRTRYDVAIVAKEHWDKRPLQWAKLSGAKRIIAIGDNTPAMVTDPVTVPAGQQHIVELLSALAAPLGVSQPPRGLELYPRDSEIAALRQRLHPGDELPVYGIQISARKLSQRWPAEKFIDFMHNIAARHPCRFLLFWSPGSADNKAHPGDDEKAQQIQQACGDIALTAVHTSGLRELIAGMSLCQQILTSDGGALHVAAGVNVPTVAMFGDSDAWFWGPWGVPAEVIEAPNRDVSQLSAELVAQRFMALRQQVLSSQEAAPDSAVA</sequence>
<evidence type="ECO:0000313" key="3">
    <source>
        <dbReference type="EMBL" id="MFC6362567.1"/>
    </source>
</evidence>
<dbReference type="Gene3D" id="3.40.50.2000">
    <property type="entry name" value="Glycogen Phosphorylase B"/>
    <property type="match status" value="2"/>
</dbReference>
<reference evidence="4" key="1">
    <citation type="journal article" date="2019" name="Int. J. Syst. Evol. Microbiol.">
        <title>The Global Catalogue of Microorganisms (GCM) 10K type strain sequencing project: providing services to taxonomists for standard genome sequencing and annotation.</title>
        <authorList>
            <consortium name="The Broad Institute Genomics Platform"/>
            <consortium name="The Broad Institute Genome Sequencing Center for Infectious Disease"/>
            <person name="Wu L."/>
            <person name="Ma J."/>
        </authorList>
    </citation>
    <scope>NUCLEOTIDE SEQUENCE [LARGE SCALE GENOMIC DNA]</scope>
    <source>
        <strain evidence="4">CGMCC 4.1530</strain>
    </source>
</reference>
<proteinExistence type="predicted"/>
<dbReference type="InterPro" id="IPR051199">
    <property type="entry name" value="LPS_LOS_Heptosyltrfase"/>
</dbReference>
<keyword evidence="4" id="KW-1185">Reference proteome</keyword>
<gene>
    <name evidence="3" type="ORF">ACFP73_10735</name>
</gene>
<dbReference type="PANTHER" id="PTHR30160:SF1">
    <property type="entry name" value="LIPOPOLYSACCHARIDE 1,2-N-ACETYLGLUCOSAMINETRANSFERASE-RELATED"/>
    <property type="match status" value="1"/>
</dbReference>
<organism evidence="3 4">
    <name type="scientific">Tatumella punctata</name>
    <dbReference type="NCBI Taxonomy" id="399969"/>
    <lineage>
        <taxon>Bacteria</taxon>
        <taxon>Pseudomonadati</taxon>
        <taxon>Pseudomonadota</taxon>
        <taxon>Gammaproteobacteria</taxon>
        <taxon>Enterobacterales</taxon>
        <taxon>Erwiniaceae</taxon>
        <taxon>Tatumella</taxon>
    </lineage>
</organism>
<accession>A0ABW1VRS1</accession>
<name>A0ABW1VRS1_9GAMM</name>
<dbReference type="PANTHER" id="PTHR30160">
    <property type="entry name" value="TETRAACYLDISACCHARIDE 4'-KINASE-RELATED"/>
    <property type="match status" value="1"/>
</dbReference>
<dbReference type="EMBL" id="JBHSUC010000012">
    <property type="protein sequence ID" value="MFC6362567.1"/>
    <property type="molecule type" value="Genomic_DNA"/>
</dbReference>
<evidence type="ECO:0000313" key="4">
    <source>
        <dbReference type="Proteomes" id="UP001596215"/>
    </source>
</evidence>
<keyword evidence="1" id="KW-0328">Glycosyltransferase</keyword>
<dbReference type="InterPro" id="IPR002201">
    <property type="entry name" value="Glyco_trans_9"/>
</dbReference>
<comment type="caution">
    <text evidence="3">The sequence shown here is derived from an EMBL/GenBank/DDBJ whole genome shotgun (WGS) entry which is preliminary data.</text>
</comment>
<dbReference type="CDD" id="cd03789">
    <property type="entry name" value="GT9_LPS_heptosyltransferase"/>
    <property type="match status" value="1"/>
</dbReference>
<evidence type="ECO:0000256" key="2">
    <source>
        <dbReference type="ARBA" id="ARBA00022679"/>
    </source>
</evidence>
<dbReference type="Proteomes" id="UP001596215">
    <property type="component" value="Unassembled WGS sequence"/>
</dbReference>
<evidence type="ECO:0000256" key="1">
    <source>
        <dbReference type="ARBA" id="ARBA00022676"/>
    </source>
</evidence>
<dbReference type="RefSeq" id="WP_212708480.1">
    <property type="nucleotide sequence ID" value="NZ_BAAAFW010000093.1"/>
</dbReference>
<dbReference type="Pfam" id="PF01075">
    <property type="entry name" value="Glyco_transf_9"/>
    <property type="match status" value="1"/>
</dbReference>
<dbReference type="SUPFAM" id="SSF53756">
    <property type="entry name" value="UDP-Glycosyltransferase/glycogen phosphorylase"/>
    <property type="match status" value="1"/>
</dbReference>
<keyword evidence="2" id="KW-0808">Transferase</keyword>